<dbReference type="OrthoDB" id="3945418at2759"/>
<feature type="binding site" description="axial binding residue" evidence="7">
    <location>
        <position position="447"/>
    </location>
    <ligand>
        <name>heme</name>
        <dbReference type="ChEBI" id="CHEBI:30413"/>
    </ligand>
    <ligandPart>
        <name>Fe</name>
        <dbReference type="ChEBI" id="CHEBI:18248"/>
    </ligandPart>
</feature>
<dbReference type="PRINTS" id="PR00385">
    <property type="entry name" value="P450"/>
</dbReference>
<comment type="cofactor">
    <cofactor evidence="1 7">
        <name>heme</name>
        <dbReference type="ChEBI" id="CHEBI:30413"/>
    </cofactor>
</comment>
<keyword evidence="3 7" id="KW-0479">Metal-binding</keyword>
<protein>
    <submittedName>
        <fullName evidence="9">Benzoate 4-monooxygenase cytochrome P450</fullName>
    </submittedName>
</protein>
<evidence type="ECO:0000256" key="4">
    <source>
        <dbReference type="ARBA" id="ARBA00023002"/>
    </source>
</evidence>
<feature type="transmembrane region" description="Helical" evidence="8">
    <location>
        <begin position="6"/>
        <end position="26"/>
    </location>
</feature>
<keyword evidence="7" id="KW-0349">Heme</keyword>
<dbReference type="Proteomes" id="UP000800038">
    <property type="component" value="Unassembled WGS sequence"/>
</dbReference>
<evidence type="ECO:0000256" key="5">
    <source>
        <dbReference type="ARBA" id="ARBA00023004"/>
    </source>
</evidence>
<keyword evidence="6 9" id="KW-0503">Monooxygenase</keyword>
<comment type="similarity">
    <text evidence="2">Belongs to the cytochrome P450 family.</text>
</comment>
<dbReference type="PRINTS" id="PR00463">
    <property type="entry name" value="EP450I"/>
</dbReference>
<keyword evidence="8" id="KW-0472">Membrane</keyword>
<evidence type="ECO:0000256" key="2">
    <source>
        <dbReference type="ARBA" id="ARBA00010617"/>
    </source>
</evidence>
<dbReference type="Gene3D" id="1.10.630.10">
    <property type="entry name" value="Cytochrome P450"/>
    <property type="match status" value="1"/>
</dbReference>
<dbReference type="GO" id="GO:0004497">
    <property type="term" value="F:monooxygenase activity"/>
    <property type="evidence" value="ECO:0007669"/>
    <property type="project" value="UniProtKB-KW"/>
</dbReference>
<dbReference type="AlphaFoldDB" id="A0A6A5T1T5"/>
<evidence type="ECO:0000256" key="3">
    <source>
        <dbReference type="ARBA" id="ARBA00022723"/>
    </source>
</evidence>
<dbReference type="InterPro" id="IPR050121">
    <property type="entry name" value="Cytochrome_P450_monoxygenase"/>
</dbReference>
<accession>A0A6A5T1T5</accession>
<dbReference type="InterPro" id="IPR001128">
    <property type="entry name" value="Cyt_P450"/>
</dbReference>
<keyword evidence="8" id="KW-0812">Transmembrane</keyword>
<dbReference type="EMBL" id="ML976006">
    <property type="protein sequence ID" value="KAF1945984.1"/>
    <property type="molecule type" value="Genomic_DNA"/>
</dbReference>
<dbReference type="GO" id="GO:0020037">
    <property type="term" value="F:heme binding"/>
    <property type="evidence" value="ECO:0007669"/>
    <property type="project" value="InterPro"/>
</dbReference>
<name>A0A6A5T1T5_9PLEO</name>
<keyword evidence="10" id="KW-1185">Reference proteome</keyword>
<evidence type="ECO:0000256" key="6">
    <source>
        <dbReference type="ARBA" id="ARBA00023033"/>
    </source>
</evidence>
<dbReference type="InterPro" id="IPR002401">
    <property type="entry name" value="Cyt_P450_E_grp-I"/>
</dbReference>
<keyword evidence="8" id="KW-1133">Transmembrane helix</keyword>
<evidence type="ECO:0000256" key="1">
    <source>
        <dbReference type="ARBA" id="ARBA00001971"/>
    </source>
</evidence>
<dbReference type="SUPFAM" id="SSF48264">
    <property type="entry name" value="Cytochrome P450"/>
    <property type="match status" value="1"/>
</dbReference>
<dbReference type="PANTHER" id="PTHR24305">
    <property type="entry name" value="CYTOCHROME P450"/>
    <property type="match status" value="1"/>
</dbReference>
<dbReference type="Pfam" id="PF00067">
    <property type="entry name" value="p450"/>
    <property type="match status" value="1"/>
</dbReference>
<dbReference type="GO" id="GO:0016705">
    <property type="term" value="F:oxidoreductase activity, acting on paired donors, with incorporation or reduction of molecular oxygen"/>
    <property type="evidence" value="ECO:0007669"/>
    <property type="project" value="InterPro"/>
</dbReference>
<proteinExistence type="inferred from homology"/>
<gene>
    <name evidence="9" type="ORF">EJ02DRAFT_337455</name>
</gene>
<keyword evidence="5 7" id="KW-0408">Iron</keyword>
<evidence type="ECO:0000256" key="7">
    <source>
        <dbReference type="PIRSR" id="PIRSR602401-1"/>
    </source>
</evidence>
<sequence>MVLGKFAIAASFAIVLVAYWLLRVVYNIFFHPLSSFPGPRWAVASYLSEFYYDVVKGGLQLKKVVEMHERYVGPIVRYNPDELHINDPFFYEKIYAGAGQKREKDYNSQLSSGVQFAMVATIGHDLHRQRRGYLSSLFSKKSISEIEPSIQAKVDKLVEKLKEAHHMGETLIGVLVFGALTTDVVTHYAYGKSFEELDKPGFPCRLEHDVKGMLLSLHARRYFPTIFRVLTLLPEWALVRLNPDVVSYLDLDRRVTQLSIEAINSRKSEARPTKNANLFDALTDSSIPTHERTVQRLKDESQLVLIAGLDTTARFLTAVVCYLVTYPDTLAKLRAELHTMTDKQESRPTWSQLETLPYLTAFINEALRCHCSITSRFPRVPLEPLVYKDWVIPAGTSVGASPWLLNRHPDVFPDPDAFRPERWLEAEARGEYLTRYLVTFAKGSRGCLGINLAYAELYLTVTALVQNFDMELVDSSIANIIPVRDFALGFDKDYNFGVNFRISKVLNE</sequence>
<evidence type="ECO:0000313" key="10">
    <source>
        <dbReference type="Proteomes" id="UP000800038"/>
    </source>
</evidence>
<dbReference type="InterPro" id="IPR036396">
    <property type="entry name" value="Cyt_P450_sf"/>
</dbReference>
<dbReference type="PANTHER" id="PTHR24305:SF157">
    <property type="entry name" value="N-ACETYLTRYPTOPHAN 6-HYDROXYLASE IVOC-RELATED"/>
    <property type="match status" value="1"/>
</dbReference>
<dbReference type="CDD" id="cd11062">
    <property type="entry name" value="CYP58-like"/>
    <property type="match status" value="1"/>
</dbReference>
<dbReference type="GO" id="GO:0005506">
    <property type="term" value="F:iron ion binding"/>
    <property type="evidence" value="ECO:0007669"/>
    <property type="project" value="InterPro"/>
</dbReference>
<reference evidence="9" key="1">
    <citation type="journal article" date="2020" name="Stud. Mycol.">
        <title>101 Dothideomycetes genomes: a test case for predicting lifestyles and emergence of pathogens.</title>
        <authorList>
            <person name="Haridas S."/>
            <person name="Albert R."/>
            <person name="Binder M."/>
            <person name="Bloem J."/>
            <person name="Labutti K."/>
            <person name="Salamov A."/>
            <person name="Andreopoulos B."/>
            <person name="Baker S."/>
            <person name="Barry K."/>
            <person name="Bills G."/>
            <person name="Bluhm B."/>
            <person name="Cannon C."/>
            <person name="Castanera R."/>
            <person name="Culley D."/>
            <person name="Daum C."/>
            <person name="Ezra D."/>
            <person name="Gonzalez J."/>
            <person name="Henrissat B."/>
            <person name="Kuo A."/>
            <person name="Liang C."/>
            <person name="Lipzen A."/>
            <person name="Lutzoni F."/>
            <person name="Magnuson J."/>
            <person name="Mondo S."/>
            <person name="Nolan M."/>
            <person name="Ohm R."/>
            <person name="Pangilinan J."/>
            <person name="Park H.-J."/>
            <person name="Ramirez L."/>
            <person name="Alfaro M."/>
            <person name="Sun H."/>
            <person name="Tritt A."/>
            <person name="Yoshinaga Y."/>
            <person name="Zwiers L.-H."/>
            <person name="Turgeon B."/>
            <person name="Goodwin S."/>
            <person name="Spatafora J."/>
            <person name="Crous P."/>
            <person name="Grigoriev I."/>
        </authorList>
    </citation>
    <scope>NUCLEOTIDE SEQUENCE</scope>
    <source>
        <strain evidence="9">CBS 161.51</strain>
    </source>
</reference>
<evidence type="ECO:0000313" key="9">
    <source>
        <dbReference type="EMBL" id="KAF1945984.1"/>
    </source>
</evidence>
<organism evidence="9 10">
    <name type="scientific">Clathrospora elynae</name>
    <dbReference type="NCBI Taxonomy" id="706981"/>
    <lineage>
        <taxon>Eukaryota</taxon>
        <taxon>Fungi</taxon>
        <taxon>Dikarya</taxon>
        <taxon>Ascomycota</taxon>
        <taxon>Pezizomycotina</taxon>
        <taxon>Dothideomycetes</taxon>
        <taxon>Pleosporomycetidae</taxon>
        <taxon>Pleosporales</taxon>
        <taxon>Diademaceae</taxon>
        <taxon>Clathrospora</taxon>
    </lineage>
</organism>
<evidence type="ECO:0000256" key="8">
    <source>
        <dbReference type="SAM" id="Phobius"/>
    </source>
</evidence>
<keyword evidence="4" id="KW-0560">Oxidoreductase</keyword>